<dbReference type="EMBL" id="JBBPEH010000011">
    <property type="protein sequence ID" value="KAK7531993.1"/>
    <property type="molecule type" value="Genomic_DNA"/>
</dbReference>
<dbReference type="InterPro" id="IPR041627">
    <property type="entry name" value="AAA_lid_6"/>
</dbReference>
<protein>
    <submittedName>
        <fullName evidence="8">AAA family ATPase</fullName>
    </submittedName>
</protein>
<dbReference type="Gene3D" id="1.10.8.60">
    <property type="match status" value="2"/>
</dbReference>
<feature type="domain" description="AAA+ ATPase" evidence="7">
    <location>
        <begin position="1902"/>
        <end position="2035"/>
    </location>
</feature>
<feature type="compositionally biased region" description="Basic and acidic residues" evidence="6">
    <location>
        <begin position="2280"/>
        <end position="2302"/>
    </location>
</feature>
<evidence type="ECO:0000256" key="1">
    <source>
        <dbReference type="ARBA" id="ARBA00010378"/>
    </source>
</evidence>
<keyword evidence="3" id="KW-0378">Hydrolase</keyword>
<sequence length="2353" mass="263150">MAATPDAKTTRSSRLATFFYAVLDGKRVVSSAREGQLFIDAICERPNRKDCVERLVASQPAANALRAGVRFDTSINFINGHLERLLAYLRDPLLKQLCSGEILRRLLLLIVDPPTLWNVFVGTQKEGQLTPESEHAFAWLLLELLSWNSSPPVNVLPIAEEIVSREALSKGSNHEVRALIYRVKQAFNARRHNVFIPDCTHDGPGGRHDNDFVDFREIAIYPTEDELESKDKPYYQRADAIDDTPSDQRVAMLLDNQFRLLREDMLAELRDDLKASRDKKGRRKNMRLRGIKLAGLYVGTSKWSTPFCLTVTCEAGLEKLTEMKGVQRKSFLEKEKRFLKNNSFGCLMESNRVVAFATLERVEEKLLVDPPQVTLRIPDSRALEAVLTKLKDRKSEVDFVVVDTAMFAYEPFLERLKRQVELPLAQEILGVDGDGRGRVIESPICPSATADSIKESDGRNLQDFLALPNEVNLDPLQLESFISGLRQTVSLIQGPPGTGKSFIGALIAKAFQKYTSHKIHVICCTNHALDQFLEDMMNVGIPDDIMVRLGSKSSSRTEHVNLHHVAQSKQARRSQATWALIDKLREEVEDYEDILRRLLASFKHATVGIDELFNFLEFEDEDFFEAFQVPEEDDGFTRMGGQGDIVTKDYLYERWRRNLNPGVYKDRTTHSAIWNLSAGDRGSKIEQWTRQITQEQLTAIIQAVDSYNASQSQLKKTLDEQKAAILRSKRIIACTTTGAAMYTELLQNASPDIILVEEAGEILESHVLTAMTPATKHLILIGDHKQLRPKVNNFALTVERGDGYDLNRSLFERLILAGFPHTTLSSQHLRHLTYPNLRDAPRTSNRPPLRGLQDRVIFLNHSHLEDSENRTGERREEGSSVSKKNDYEADMVLRIVRYLGQQGYGTGEQVVLTPYLGQLALLRDKLSQENDPVLNDLDSFDLVKAGLIARETGAHSRRKIKLSTIDNYQGEESDVVIVSMTRANSNGDIGFMKSPERVNVLLSRARNGLIIIGNSKTFLSSKQGKETWAPLLDFMSKKGHVYEGLPVKCEQHPDKKMVLKNKKDFAKLCPDGGCEQPCGAKLSCGVHECPQRCHQISDHSKMDCEKMMSDTCPQKHRMTWRCQNGRPTACKQCDFEAKEMERKVERDLELDIRRQEQQRLYSLQLVELQNELDYQRRLRREQAEEAEHQKVLQQHKEDLEDLKRVGTRTVPNGQNSHLNGSATQIASPPPAAASSPGNGTLSEQTSSGQTPGSYPAATPADETGSESPNRDDKRRGSQQHQGPGKGEWQMTCSAAKDEWKYQKQYERASNPALDQLMDMIGLENLKEEFLAIKTKIDTAVRQGVAMNKERFGTALLGNPGTGKTTVARIYAKFLCSVGALPGNYFVESSGSDLANDGVSGCKKKLEDILNNGGGALFIDEAYQLASGSSAGGKNVLDFLLAEVENLTGKVVFILAGYNKQMEAFFAHNPGIPSRFPRQLQFRDYKDEELLEILIYGINKRWNGRMQVELGVRGLYGRIAARRIGRGRDREGFGNARQVENVLTQISDRQAKRLRRQRRAGQAPDDLLLTKEDMLGPEPADALKDNASWSKLQTLIGLGSVKDSVKSLLDSIQYNYTRELDEEPLIEFSLNKVFLGNPGTGKTTVAKLYGQILADIGFLSSGEVVVKTPADFVGSVLGGSEANTKGILAATLGKVLVIDEAYGLYGGKGNSSGDPYKTAVIDTIVAEVQSVPGDDRCVLLLGYREQMEEMFQNVNPGLTRRFPLDSAFSFDDFSDDELAAIFALKLKQQGFKATDTAKKVALDILSRVRNRPHFGNAGEIDILLNDAKMRHQKRISKGKGFITATFEAEDFDSDFDRGERANTNVLKLFEGVVGCDGVIAQLQGYQRTVANMRELDMDPREQIPFAFLFRGPPGTGKTSTARRMGNVYYDMGFLSTDEVKEVSATELIGQYIGHTGPKVQALFTNALGKVLFIDEAYRLGEGHFAKEAIDEIVDCLTKPQFAQKLVVILAGYTQDINRLMAVNPGLTSRFPETVCFESMTPEESLELLTQCLKKKKGLDLTVLDPPNGAFRAQVLQLFTTLRGLPNWASARDVQTIGKAVYGNIMKSGKPSKQARRVTEADIVVEMEKMVKERTSRGQHAHAVHAPQQLQPTISLDRSCDPPPAVNTSTTSAVESAVDSNKGETKPEDPPVDEAPSDTTASDKRDAGVSDAVWNQLQEDARKAEAAEHEFQATAEKERELEKQHEAANKESKEANENEKHTDSSDNDDAIKRERERRRLQKIQEQRRREAEMAEIRRKKAELERQREKEAKERKALQQMGVCCAGFRWIKQAGGYRCAGGSHYVSDAQIHAHLH</sequence>
<evidence type="ECO:0000256" key="4">
    <source>
        <dbReference type="ARBA" id="ARBA00022840"/>
    </source>
</evidence>
<keyword evidence="3" id="KW-0347">Helicase</keyword>
<evidence type="ECO:0000256" key="2">
    <source>
        <dbReference type="ARBA" id="ARBA00022741"/>
    </source>
</evidence>
<dbReference type="CDD" id="cd17936">
    <property type="entry name" value="EEXXEc_NFX1"/>
    <property type="match status" value="1"/>
</dbReference>
<feature type="compositionally biased region" description="Polar residues" evidence="6">
    <location>
        <begin position="1237"/>
        <end position="1252"/>
    </location>
</feature>
<dbReference type="PANTHER" id="PTHR43392">
    <property type="entry name" value="AAA-TYPE ATPASE FAMILY PROTEIN / ANKYRIN REPEAT FAMILY PROTEIN"/>
    <property type="match status" value="1"/>
</dbReference>
<proteinExistence type="inferred from homology"/>
<feature type="compositionally biased region" description="Basic and acidic residues" evidence="6">
    <location>
        <begin position="2219"/>
        <end position="2272"/>
    </location>
</feature>
<organism evidence="8 9">
    <name type="scientific">Phyllosticta citribraziliensis</name>
    <dbReference type="NCBI Taxonomy" id="989973"/>
    <lineage>
        <taxon>Eukaryota</taxon>
        <taxon>Fungi</taxon>
        <taxon>Dikarya</taxon>
        <taxon>Ascomycota</taxon>
        <taxon>Pezizomycotina</taxon>
        <taxon>Dothideomycetes</taxon>
        <taxon>Dothideomycetes incertae sedis</taxon>
        <taxon>Botryosphaeriales</taxon>
        <taxon>Phyllostictaceae</taxon>
        <taxon>Phyllosticta</taxon>
    </lineage>
</organism>
<evidence type="ECO:0000313" key="8">
    <source>
        <dbReference type="EMBL" id="KAK7531993.1"/>
    </source>
</evidence>
<feature type="compositionally biased region" description="Polar residues" evidence="6">
    <location>
        <begin position="1209"/>
        <end position="1225"/>
    </location>
</feature>
<dbReference type="InterPro" id="IPR003593">
    <property type="entry name" value="AAA+_ATPase"/>
</dbReference>
<feature type="domain" description="AAA+ ATPase" evidence="7">
    <location>
        <begin position="1349"/>
        <end position="1485"/>
    </location>
</feature>
<dbReference type="CDD" id="cd18808">
    <property type="entry name" value="SF1_C_Upf1"/>
    <property type="match status" value="1"/>
</dbReference>
<keyword evidence="4" id="KW-0067">ATP-binding</keyword>
<evidence type="ECO:0000256" key="6">
    <source>
        <dbReference type="SAM" id="MobiDB-lite"/>
    </source>
</evidence>
<dbReference type="Pfam" id="PF13086">
    <property type="entry name" value="AAA_11"/>
    <property type="match status" value="1"/>
</dbReference>
<dbReference type="CDD" id="cd00009">
    <property type="entry name" value="AAA"/>
    <property type="match status" value="2"/>
</dbReference>
<dbReference type="InterPro" id="IPR003959">
    <property type="entry name" value="ATPase_AAA_core"/>
</dbReference>
<keyword evidence="9" id="KW-1185">Reference proteome</keyword>
<dbReference type="SMART" id="SM00382">
    <property type="entry name" value="AAA"/>
    <property type="match status" value="4"/>
</dbReference>
<feature type="domain" description="AAA+ ATPase" evidence="7">
    <location>
        <begin position="486"/>
        <end position="908"/>
    </location>
</feature>
<accession>A0ABR1LBI9</accession>
<feature type="region of interest" description="Disordered" evidence="6">
    <location>
        <begin position="1207"/>
        <end position="1288"/>
    </location>
</feature>
<feature type="domain" description="AAA+ ATPase" evidence="7">
    <location>
        <begin position="1627"/>
        <end position="1773"/>
    </location>
</feature>
<dbReference type="InterPro" id="IPR027417">
    <property type="entry name" value="P-loop_NTPase"/>
</dbReference>
<dbReference type="InterPro" id="IPR041677">
    <property type="entry name" value="DNA2/NAM7_AAA_11"/>
</dbReference>
<name>A0ABR1LBI9_9PEZI</name>
<comment type="caution">
    <text evidence="8">The sequence shown here is derived from an EMBL/GenBank/DDBJ whole genome shotgun (WGS) entry which is preliminary data.</text>
</comment>
<gene>
    <name evidence="8" type="ORF">J3D65DRAFT_685173</name>
</gene>
<comment type="similarity">
    <text evidence="1">Belongs to the CbxX/CfxQ family.</text>
</comment>
<dbReference type="GeneID" id="92036710"/>
<evidence type="ECO:0000256" key="5">
    <source>
        <dbReference type="SAM" id="Coils"/>
    </source>
</evidence>
<dbReference type="InterPro" id="IPR041679">
    <property type="entry name" value="DNA2/NAM7-like_C"/>
</dbReference>
<reference evidence="8 9" key="1">
    <citation type="submission" date="2024-04" db="EMBL/GenBank/DDBJ databases">
        <title>Phyllosticta paracitricarpa is synonymous to the EU quarantine fungus P. citricarpa based on phylogenomic analyses.</title>
        <authorList>
            <consortium name="Lawrence Berkeley National Laboratory"/>
            <person name="Van ingen-buijs V.A."/>
            <person name="Van westerhoven A.C."/>
            <person name="Haridas S."/>
            <person name="Skiadas P."/>
            <person name="Martin F."/>
            <person name="Groenewald J.Z."/>
            <person name="Crous P.W."/>
            <person name="Seidl M.F."/>
        </authorList>
    </citation>
    <scope>NUCLEOTIDE SEQUENCE [LARGE SCALE GENOMIC DNA]</scope>
    <source>
        <strain evidence="8 9">CPC 17464</strain>
    </source>
</reference>
<dbReference type="PRINTS" id="PR00819">
    <property type="entry name" value="CBXCFQXSUPER"/>
</dbReference>
<feature type="coiled-coil region" evidence="5">
    <location>
        <begin position="1165"/>
        <end position="1205"/>
    </location>
</feature>
<dbReference type="CDD" id="cd06008">
    <property type="entry name" value="NF-X1-zinc-finger"/>
    <property type="match status" value="1"/>
</dbReference>
<feature type="region of interest" description="Disordered" evidence="6">
    <location>
        <begin position="863"/>
        <end position="883"/>
    </location>
</feature>
<feature type="region of interest" description="Disordered" evidence="6">
    <location>
        <begin position="2219"/>
        <end position="2302"/>
    </location>
</feature>
<evidence type="ECO:0000313" key="9">
    <source>
        <dbReference type="Proteomes" id="UP001360953"/>
    </source>
</evidence>
<dbReference type="InterPro" id="IPR050773">
    <property type="entry name" value="CbxX/CfxQ_RuBisCO_ESX"/>
</dbReference>
<dbReference type="Gene3D" id="3.40.50.300">
    <property type="entry name" value="P-loop containing nucleotide triphosphate hydrolases"/>
    <property type="match status" value="6"/>
</dbReference>
<dbReference type="SUPFAM" id="SSF52540">
    <property type="entry name" value="P-loop containing nucleoside triphosphate hydrolases"/>
    <property type="match status" value="4"/>
</dbReference>
<feature type="region of interest" description="Disordered" evidence="6">
    <location>
        <begin position="2131"/>
        <end position="2206"/>
    </location>
</feature>
<dbReference type="Pfam" id="PF13087">
    <property type="entry name" value="AAA_12"/>
    <property type="match status" value="1"/>
</dbReference>
<keyword evidence="2" id="KW-0547">Nucleotide-binding</keyword>
<dbReference type="InterPro" id="IPR000641">
    <property type="entry name" value="CbxX/CfxQ"/>
</dbReference>
<dbReference type="Pfam" id="PF00004">
    <property type="entry name" value="AAA"/>
    <property type="match status" value="3"/>
</dbReference>
<dbReference type="PANTHER" id="PTHR43392:SF2">
    <property type="entry name" value="AAA-TYPE ATPASE FAMILY PROTEIN _ ANKYRIN REPEAT FAMILY PROTEIN"/>
    <property type="match status" value="1"/>
</dbReference>
<dbReference type="Pfam" id="PF17866">
    <property type="entry name" value="AAA_lid_6"/>
    <property type="match status" value="2"/>
</dbReference>
<dbReference type="InterPro" id="IPR047187">
    <property type="entry name" value="SF1_C_Upf1"/>
</dbReference>
<evidence type="ECO:0000259" key="7">
    <source>
        <dbReference type="SMART" id="SM00382"/>
    </source>
</evidence>
<keyword evidence="5" id="KW-0175">Coiled coil</keyword>
<dbReference type="RefSeq" id="XP_066651663.1">
    <property type="nucleotide sequence ID" value="XM_066803804.1"/>
</dbReference>
<evidence type="ECO:0000256" key="3">
    <source>
        <dbReference type="ARBA" id="ARBA00022806"/>
    </source>
</evidence>
<dbReference type="Proteomes" id="UP001360953">
    <property type="component" value="Unassembled WGS sequence"/>
</dbReference>